<protein>
    <submittedName>
        <fullName evidence="2">DUF4150 domain-containing protein</fullName>
    </submittedName>
</protein>
<dbReference type="Pfam" id="PF15635">
    <property type="entry name" value="Tox-GHH2"/>
    <property type="match status" value="1"/>
</dbReference>
<dbReference type="RefSeq" id="WP_017839430.1">
    <property type="nucleotide sequence ID" value="NZ_CP035467.1"/>
</dbReference>
<proteinExistence type="predicted"/>
<name>A0A4P9UN06_METBY</name>
<evidence type="ECO:0000313" key="3">
    <source>
        <dbReference type="Proteomes" id="UP000305881"/>
    </source>
</evidence>
<dbReference type="STRING" id="675511.GCA_000341735_00807"/>
<dbReference type="KEGG" id="mbur:EQU24_11135"/>
<dbReference type="AlphaFoldDB" id="A0A4P9UN06"/>
<dbReference type="Proteomes" id="UP000305881">
    <property type="component" value="Chromosome"/>
</dbReference>
<dbReference type="InterPro" id="IPR028917">
    <property type="entry name" value="Tox-GHH2_domain"/>
</dbReference>
<gene>
    <name evidence="2" type="ORF">EQU24_11135</name>
</gene>
<reference evidence="3" key="1">
    <citation type="journal article" date="2019" name="J. Bacteriol.">
        <title>A Mutagenic Screen Identifies a TonB-Dependent Receptor Required for the Lanthanide Metal Switch in the Type I Methanotroph 'Methylotuvimicrobium buryatense' 5GB1C.</title>
        <authorList>
            <person name="Groom J.D."/>
            <person name="Ford S.M."/>
            <person name="Pesesky M.W."/>
            <person name="Lidstrom M.E."/>
        </authorList>
    </citation>
    <scope>NUCLEOTIDE SEQUENCE [LARGE SCALE GENOMIC DNA]</scope>
    <source>
        <strain evidence="3">5GB1C</strain>
    </source>
</reference>
<dbReference type="EMBL" id="CP035467">
    <property type="protein sequence ID" value="QCW82729.1"/>
    <property type="molecule type" value="Genomic_DNA"/>
</dbReference>
<dbReference type="OrthoDB" id="8073614at2"/>
<accession>A0A4P9UN06</accession>
<organism evidence="2 3">
    <name type="scientific">Methylotuvimicrobium buryatense</name>
    <name type="common">Methylomicrobium buryatense</name>
    <dbReference type="NCBI Taxonomy" id="95641"/>
    <lineage>
        <taxon>Bacteria</taxon>
        <taxon>Pseudomonadati</taxon>
        <taxon>Pseudomonadota</taxon>
        <taxon>Gammaproteobacteria</taxon>
        <taxon>Methylococcales</taxon>
        <taxon>Methylococcaceae</taxon>
        <taxon>Methylotuvimicrobium</taxon>
    </lineage>
</organism>
<evidence type="ECO:0000313" key="2">
    <source>
        <dbReference type="EMBL" id="QCW82729.1"/>
    </source>
</evidence>
<keyword evidence="3" id="KW-1185">Reference proteome</keyword>
<evidence type="ECO:0000259" key="1">
    <source>
        <dbReference type="Pfam" id="PF15635"/>
    </source>
</evidence>
<sequence length="376" mass="40587">MANEVYANGMELACKAGSGKTIASFPDVCFTPPENPATPPGVPIPYPNTGFASDTTKGSKNVKITGKEVMLKNKSYFKKSTGDEAGSAAKKGVISSTNRGKVYFIKWSMNVKFEGENVDRHLDLTTDNHASPMANEAVPWIFSDRMAMGNIGECADEKNNVESKCGDLNKPVKCPTSGYELVEARKKNSGKSKAEKQALERKLGGEMQRDPCQKALRCFLSPYEPNKCCPGQTPDHLIDVKSFVEAGQDRTTGKRKPGWDKYNDKDAPSMCVEGGAATCSTHGVLSTKRKAFVNQMGGKGAETDLETLAIVGAVTASDTFKGCSVECLEAQLLDYHRKVQDNNAKVSMSQFGLGESAPWKQGISVRAAKLAKSWLG</sequence>
<feature type="domain" description="Tox-GHH2" evidence="1">
    <location>
        <begin position="232"/>
        <end position="336"/>
    </location>
</feature>
<dbReference type="Pfam" id="PF13665">
    <property type="entry name" value="Tox-PAAR-like"/>
    <property type="match status" value="1"/>
</dbReference>